<feature type="active site" evidence="3">
    <location>
        <position position="158"/>
    </location>
</feature>
<dbReference type="PANTHER" id="PTHR48081:SF8">
    <property type="entry name" value="ALPHA_BETA HYDROLASE FOLD-3 DOMAIN-CONTAINING PROTEIN-RELATED"/>
    <property type="match status" value="1"/>
</dbReference>
<dbReference type="InterPro" id="IPR050300">
    <property type="entry name" value="GDXG_lipolytic_enzyme"/>
</dbReference>
<dbReference type="InterPro" id="IPR033140">
    <property type="entry name" value="Lipase_GDXG_put_SER_AS"/>
</dbReference>
<dbReference type="EMBL" id="FNBT01000001">
    <property type="protein sequence ID" value="SDE99914.1"/>
    <property type="molecule type" value="Genomic_DNA"/>
</dbReference>
<feature type="domain" description="Alpha/beta hydrolase fold-3" evidence="4">
    <location>
        <begin position="81"/>
        <end position="284"/>
    </location>
</feature>
<dbReference type="Proteomes" id="UP000199406">
    <property type="component" value="Unassembled WGS sequence"/>
</dbReference>
<accession>A0A1G7HI12</accession>
<sequence length="310" mass="33270">MPVDQHIAALLAMAQQSDMPPMYESAPDVGRAQYLAMTTGLRSPEQVIPVASTEDIPVPGAEGDLRARVYRPEGEGPFPTVVFFHGGGWVIGDLETHDNMARHICRDGEAVVVSVDYRLAPEHPFPAAADDAIASARWIAANRDRFGGDDRLGLAGDSAGGNLAAVVAQTLHAENTPVAAQLLIYPAVDAEGEYPSRVENARGYFLEQPTMDWFYGHYAGAWEDAKDPRLAPLHADLTGQPPAVIVTAEFDPLRDEGEAYGEALKAAGVHVDVTRYDGLIHGFFDMGGLSPAAKAAIEETCGKFRKLLHG</sequence>
<gene>
    <name evidence="5" type="ORF">SAMN05660662_0620</name>
</gene>
<dbReference type="AlphaFoldDB" id="A0A1G7HI12"/>
<dbReference type="InterPro" id="IPR029058">
    <property type="entry name" value="AB_hydrolase_fold"/>
</dbReference>
<keyword evidence="6" id="KW-1185">Reference proteome</keyword>
<name>A0A1G7HI12_9ACTN</name>
<dbReference type="RefSeq" id="WP_091763631.1">
    <property type="nucleotide sequence ID" value="NZ_FNBT01000001.1"/>
</dbReference>
<dbReference type="PROSITE" id="PS01174">
    <property type="entry name" value="LIPASE_GDXG_SER"/>
    <property type="match status" value="1"/>
</dbReference>
<comment type="similarity">
    <text evidence="1">Belongs to the 'GDXG' lipolytic enzyme family.</text>
</comment>
<keyword evidence="2" id="KW-0378">Hydrolase</keyword>
<evidence type="ECO:0000256" key="3">
    <source>
        <dbReference type="PROSITE-ProRule" id="PRU10038"/>
    </source>
</evidence>
<protein>
    <submittedName>
        <fullName evidence="5">Acetyl esterase</fullName>
    </submittedName>
</protein>
<dbReference type="Pfam" id="PF07859">
    <property type="entry name" value="Abhydrolase_3"/>
    <property type="match status" value="1"/>
</dbReference>
<dbReference type="InterPro" id="IPR002168">
    <property type="entry name" value="Lipase_GDXG_HIS_AS"/>
</dbReference>
<evidence type="ECO:0000256" key="2">
    <source>
        <dbReference type="ARBA" id="ARBA00022801"/>
    </source>
</evidence>
<dbReference type="OrthoDB" id="3181909at2"/>
<reference evidence="6" key="1">
    <citation type="submission" date="2016-10" db="EMBL/GenBank/DDBJ databases">
        <authorList>
            <person name="Varghese N."/>
            <person name="Submissions S."/>
        </authorList>
    </citation>
    <scope>NUCLEOTIDE SEQUENCE [LARGE SCALE GENOMIC DNA]</scope>
    <source>
        <strain evidence="6">DSM 44268</strain>
    </source>
</reference>
<evidence type="ECO:0000259" key="4">
    <source>
        <dbReference type="Pfam" id="PF07859"/>
    </source>
</evidence>
<evidence type="ECO:0000313" key="5">
    <source>
        <dbReference type="EMBL" id="SDE99914.1"/>
    </source>
</evidence>
<dbReference type="FunFam" id="3.40.50.1820:FF:000089">
    <property type="entry name" value="Alpha/beta hydrolase"/>
    <property type="match status" value="1"/>
</dbReference>
<evidence type="ECO:0000256" key="1">
    <source>
        <dbReference type="ARBA" id="ARBA00010515"/>
    </source>
</evidence>
<evidence type="ECO:0000313" key="6">
    <source>
        <dbReference type="Proteomes" id="UP000199406"/>
    </source>
</evidence>
<organism evidence="5 6">
    <name type="scientific">Blastococcus aurantiacus</name>
    <dbReference type="NCBI Taxonomy" id="1550231"/>
    <lineage>
        <taxon>Bacteria</taxon>
        <taxon>Bacillati</taxon>
        <taxon>Actinomycetota</taxon>
        <taxon>Actinomycetes</taxon>
        <taxon>Geodermatophilales</taxon>
        <taxon>Geodermatophilaceae</taxon>
        <taxon>Blastococcus</taxon>
    </lineage>
</organism>
<dbReference type="STRING" id="1550231.SAMN05660662_0620"/>
<dbReference type="PROSITE" id="PS01173">
    <property type="entry name" value="LIPASE_GDXG_HIS"/>
    <property type="match status" value="1"/>
</dbReference>
<dbReference type="Gene3D" id="3.40.50.1820">
    <property type="entry name" value="alpha/beta hydrolase"/>
    <property type="match status" value="1"/>
</dbReference>
<dbReference type="GO" id="GO:0016787">
    <property type="term" value="F:hydrolase activity"/>
    <property type="evidence" value="ECO:0007669"/>
    <property type="project" value="UniProtKB-KW"/>
</dbReference>
<dbReference type="PANTHER" id="PTHR48081">
    <property type="entry name" value="AB HYDROLASE SUPERFAMILY PROTEIN C4A8.06C"/>
    <property type="match status" value="1"/>
</dbReference>
<dbReference type="InterPro" id="IPR013094">
    <property type="entry name" value="AB_hydrolase_3"/>
</dbReference>
<proteinExistence type="inferred from homology"/>
<dbReference type="SUPFAM" id="SSF53474">
    <property type="entry name" value="alpha/beta-Hydrolases"/>
    <property type="match status" value="1"/>
</dbReference>